<sequence>MSASSSPSSSSSLGEGTVVVCLSSVNTSPLLLSNFQNTLAALSPLRSLTLRAPLGNLATSASLDMQIVLSSDERILKLKRHAASAVAWFRMPAVLVILVSCKDIDTYRKLNLRAAIRQAIDGFFGQQPQQQLQQQQVQADNNNDSAAAAATTTTTSSPDSPSSTSTMSPSPSPDDTGVPSPKGPLGSTPPVANEWIIALDAGVGTGAAKVWARVREDFGPVTELSQSARLKQTVSFGTQPRAVAGRERLCLLAPGTTADSQAASVVPLLRACMDRSLAARWTAYDDELRRLELGRGVGGGSWSFGAFYLVKESLALALASAGLFDDALRQYRELEVCLQASLVDPASASAEHTANDVHHHQTASSSSVKNTLRRLKSTRPGTTRTFGERFGDVSSSPNILRRSISSPQPRHNNINATQDSTRDPTSPRWSSPPPLPRTPSLVNTAELLSAAKRAPPIRCVNGADETTWRMRKRIQAGWQDIPALELTQYLFDRQGRLVRAMGQSDAEHLMRGMALVREGFDELVEDAQAHCTTSSAADALVRRIRAEAWAAAAALAIDAWSENGDRSGSVHRAELLSFAASRLTCLGAMSGLAYVRDSNGTVSSQQKDQQQPLQEEILVAGLSGIAQANGDSAGAIDEIHSDDDKKNHSACTEAPSSSAEGATNGDANGEMCNKCNDDEDPFSFEEQLLRMEKESAAESFMQRAAEAEAAMVSRASSLESPLRGVPSTDSTVHGSDDVAPAPTTAQQHDAVLELLRVAGFAKDIASYLKIAFSSAQMAELPPLAAALLPSAPLLPFSADSLHKDRMDASTSLCHNIIAMHLLASARLLASDTPAVRKAMSCQARAAMLASSLAASMRSESCGNDGEAPFLAAVEQLWNAQVVHLEHASGTLILLAEEALPMLVVTRIALGRGAQAVRDAARLTCELAKPSFGEDSSMGAPLIAPALAWMTSWGVNDAPAPCIPICSPVGGPISTFTSLPRHVQRVVGGALLLAALSGNTEVITAHLPLKATMLSFQPRGAENAGDENTARGGATAELNAEPSSRASVRVLFRSELAIDVVLRDFQLVMRRDGDSAEVRLASASAVDMVTLPAYGDLELTLAVVLPMQAAMYTYAGVGVSVDSVASLQRWRANVAPASSDPCPTSLPILRTLALPPLPMRSAETLRWATPWCVSIAARRVWTIRIVSPSIGGDDTLSAASPDANETLAHDGDISLSCSEMPTDGTSAPISEMTSTSMPSLSISLQSTNLAHVVGVAGMLTYTVRLHDTASSAQRPTALRFRFEFDRSAWMLSGLEAGERAWPESEVEARFDAMWLPLKKGSVCAPTLVVCAAGESGSKIRSAGQRVTCTASPVRAFL</sequence>
<dbReference type="Pfam" id="PF23036">
    <property type="entry name" value="TRAPPC10_1st"/>
    <property type="match status" value="1"/>
</dbReference>
<feature type="region of interest" description="Disordered" evidence="1">
    <location>
        <begin position="131"/>
        <end position="189"/>
    </location>
</feature>
<dbReference type="PANTHER" id="PTHR13251:SF3">
    <property type="entry name" value="TRAFFICKING PROTEIN PARTICLE COMPLEX SUBUNIT 10"/>
    <property type="match status" value="1"/>
</dbReference>
<feature type="compositionally biased region" description="Polar residues" evidence="1">
    <location>
        <begin position="393"/>
        <end position="419"/>
    </location>
</feature>
<evidence type="ECO:0000313" key="4">
    <source>
        <dbReference type="Proteomes" id="UP000660262"/>
    </source>
</evidence>
<keyword evidence="4" id="KW-1185">Reference proteome</keyword>
<feature type="domain" description="TRAPPC10/Trs130 N-terminal" evidence="2">
    <location>
        <begin position="260"/>
        <end position="359"/>
    </location>
</feature>
<dbReference type="GO" id="GO:0005829">
    <property type="term" value="C:cytosol"/>
    <property type="evidence" value="ECO:0007669"/>
    <property type="project" value="GOC"/>
</dbReference>
<feature type="compositionally biased region" description="Basic and acidic residues" evidence="1">
    <location>
        <begin position="637"/>
        <end position="647"/>
    </location>
</feature>
<dbReference type="Proteomes" id="UP000660262">
    <property type="component" value="Unassembled WGS sequence"/>
</dbReference>
<feature type="region of interest" description="Disordered" evidence="1">
    <location>
        <begin position="715"/>
        <end position="738"/>
    </location>
</feature>
<dbReference type="InterPro" id="IPR045126">
    <property type="entry name" value="TRAPPC10/Trs130"/>
</dbReference>
<feature type="region of interest" description="Disordered" evidence="1">
    <location>
        <begin position="635"/>
        <end position="666"/>
    </location>
</feature>
<dbReference type="GO" id="GO:1990071">
    <property type="term" value="C:TRAPPII protein complex"/>
    <property type="evidence" value="ECO:0007669"/>
    <property type="project" value="InterPro"/>
</dbReference>
<feature type="region of interest" description="Disordered" evidence="1">
    <location>
        <begin position="349"/>
        <end position="440"/>
    </location>
</feature>
<proteinExistence type="predicted"/>
<evidence type="ECO:0000313" key="3">
    <source>
        <dbReference type="EMBL" id="GHP09805.1"/>
    </source>
</evidence>
<protein>
    <recommendedName>
        <fullName evidence="2">TRAPPC10/Trs130 N-terminal domain-containing protein</fullName>
    </recommendedName>
</protein>
<gene>
    <name evidence="3" type="ORF">PPROV_000854000</name>
</gene>
<dbReference type="EMBL" id="BNJQ01000026">
    <property type="protein sequence ID" value="GHP09805.1"/>
    <property type="molecule type" value="Genomic_DNA"/>
</dbReference>
<evidence type="ECO:0000259" key="2">
    <source>
        <dbReference type="Pfam" id="PF23036"/>
    </source>
</evidence>
<dbReference type="InterPro" id="IPR056913">
    <property type="entry name" value="TRAPPC10/Trs130_N"/>
</dbReference>
<comment type="caution">
    <text evidence="3">The sequence shown here is derived from an EMBL/GenBank/DDBJ whole genome shotgun (WGS) entry which is preliminary data.</text>
</comment>
<accession>A0A830HSZ0</accession>
<dbReference type="GO" id="GO:0034498">
    <property type="term" value="P:early endosome to Golgi transport"/>
    <property type="evidence" value="ECO:0007669"/>
    <property type="project" value="TreeGrafter"/>
</dbReference>
<dbReference type="PANTHER" id="PTHR13251">
    <property type="entry name" value="EPILEPSY HOLOPROSENCEPHALY CANDIDATE 1/TMEM1"/>
    <property type="match status" value="1"/>
</dbReference>
<dbReference type="GO" id="GO:0006891">
    <property type="term" value="P:intra-Golgi vesicle-mediated transport"/>
    <property type="evidence" value="ECO:0007669"/>
    <property type="project" value="TreeGrafter"/>
</dbReference>
<organism evidence="3 4">
    <name type="scientific">Pycnococcus provasolii</name>
    <dbReference type="NCBI Taxonomy" id="41880"/>
    <lineage>
        <taxon>Eukaryota</taxon>
        <taxon>Viridiplantae</taxon>
        <taxon>Chlorophyta</taxon>
        <taxon>Pseudoscourfieldiophyceae</taxon>
        <taxon>Pseudoscourfieldiales</taxon>
        <taxon>Pycnococcaceae</taxon>
        <taxon>Pycnococcus</taxon>
    </lineage>
</organism>
<reference evidence="3" key="1">
    <citation type="submission" date="2020-10" db="EMBL/GenBank/DDBJ databases">
        <title>Unveiling of a novel bifunctional photoreceptor, Dualchrome1, isolated from a cosmopolitan green alga.</title>
        <authorList>
            <person name="Suzuki S."/>
            <person name="Kawachi M."/>
        </authorList>
    </citation>
    <scope>NUCLEOTIDE SEQUENCE</scope>
    <source>
        <strain evidence="3">NIES 2893</strain>
    </source>
</reference>
<feature type="compositionally biased region" description="Low complexity" evidence="1">
    <location>
        <begin position="131"/>
        <end position="176"/>
    </location>
</feature>
<evidence type="ECO:0000256" key="1">
    <source>
        <dbReference type="SAM" id="MobiDB-lite"/>
    </source>
</evidence>
<name>A0A830HSZ0_9CHLO</name>